<evidence type="ECO:0000313" key="2">
    <source>
        <dbReference type="EMBL" id="MBB5075950.1"/>
    </source>
</evidence>
<gene>
    <name evidence="2" type="ORF">HNR40_001396</name>
</gene>
<dbReference type="Proteomes" id="UP000568380">
    <property type="component" value="Unassembled WGS sequence"/>
</dbReference>
<sequence length="93" mass="10403">MSPRAWLWWSVAVVLTHVHMVYDRGSDGIGCPGGFGLYQVVAAELWSIADWVPLVWYSGIPAVGLVVVTCWLWEPWMAPSPASTCSRPWRRCA</sequence>
<organism evidence="2 3">
    <name type="scientific">Nonomuraea endophytica</name>
    <dbReference type="NCBI Taxonomy" id="714136"/>
    <lineage>
        <taxon>Bacteria</taxon>
        <taxon>Bacillati</taxon>
        <taxon>Actinomycetota</taxon>
        <taxon>Actinomycetes</taxon>
        <taxon>Streptosporangiales</taxon>
        <taxon>Streptosporangiaceae</taxon>
        <taxon>Nonomuraea</taxon>
    </lineage>
</organism>
<reference evidence="2 3" key="1">
    <citation type="submission" date="2020-08" db="EMBL/GenBank/DDBJ databases">
        <title>Genomic Encyclopedia of Type Strains, Phase IV (KMG-IV): sequencing the most valuable type-strain genomes for metagenomic binning, comparative biology and taxonomic classification.</title>
        <authorList>
            <person name="Goeker M."/>
        </authorList>
    </citation>
    <scope>NUCLEOTIDE SEQUENCE [LARGE SCALE GENOMIC DNA]</scope>
    <source>
        <strain evidence="2 3">DSM 45385</strain>
    </source>
</reference>
<evidence type="ECO:0000313" key="3">
    <source>
        <dbReference type="Proteomes" id="UP000568380"/>
    </source>
</evidence>
<feature type="transmembrane region" description="Helical" evidence="1">
    <location>
        <begin position="54"/>
        <end position="73"/>
    </location>
</feature>
<accession>A0A7W7ZZ35</accession>
<dbReference type="EMBL" id="JACHIN010000001">
    <property type="protein sequence ID" value="MBB5075950.1"/>
    <property type="molecule type" value="Genomic_DNA"/>
</dbReference>
<proteinExistence type="predicted"/>
<keyword evidence="1" id="KW-1133">Transmembrane helix</keyword>
<name>A0A7W7ZZ35_9ACTN</name>
<keyword evidence="1" id="KW-0472">Membrane</keyword>
<dbReference type="RefSeq" id="WP_184959071.1">
    <property type="nucleotide sequence ID" value="NZ_JACHIN010000001.1"/>
</dbReference>
<protein>
    <submittedName>
        <fullName evidence="2">Uncharacterized protein</fullName>
    </submittedName>
</protein>
<feature type="transmembrane region" description="Helical" evidence="1">
    <location>
        <begin position="6"/>
        <end position="22"/>
    </location>
</feature>
<dbReference type="AlphaFoldDB" id="A0A7W7ZZ35"/>
<keyword evidence="3" id="KW-1185">Reference proteome</keyword>
<keyword evidence="1" id="KW-0812">Transmembrane</keyword>
<comment type="caution">
    <text evidence="2">The sequence shown here is derived from an EMBL/GenBank/DDBJ whole genome shotgun (WGS) entry which is preliminary data.</text>
</comment>
<evidence type="ECO:0000256" key="1">
    <source>
        <dbReference type="SAM" id="Phobius"/>
    </source>
</evidence>